<comment type="caution">
    <text evidence="1">The sequence shown here is derived from an EMBL/GenBank/DDBJ whole genome shotgun (WGS) entry which is preliminary data.</text>
</comment>
<dbReference type="Proteomes" id="UP000284716">
    <property type="component" value="Unassembled WGS sequence"/>
</dbReference>
<name>A0A422M3P1_LACPA</name>
<protein>
    <recommendedName>
        <fullName evidence="3">Transcriptional regulator</fullName>
    </recommendedName>
</protein>
<evidence type="ECO:0000313" key="1">
    <source>
        <dbReference type="EMBL" id="RND81938.1"/>
    </source>
</evidence>
<dbReference type="EMBL" id="LKFS01000048">
    <property type="protein sequence ID" value="RND81938.1"/>
    <property type="molecule type" value="Genomic_DNA"/>
</dbReference>
<sequence length="75" mass="8230">MKKTSPDIMVVRDLNFFDAKLKRSLGSKGKLAEVTKLSYSSVTHMNTVGVSYGVATRVAEALHTNIDELFIAKKA</sequence>
<gene>
    <name evidence="1" type="ORF">FAM18157_01254</name>
</gene>
<reference evidence="1 2" key="1">
    <citation type="journal article" date="2018" name="Front. Microbiol.">
        <title>Conversion of Methionine to Cysteine in Lactobacillus paracasei Depends on the Highly Mobile cysK-ctl-cysE Gene Cluster.</title>
        <authorList>
            <person name="Wuthrich D."/>
            <person name="Irmler S."/>
            <person name="Berthoud H."/>
            <person name="Guggenbuhl B."/>
            <person name="Eugster E."/>
            <person name="Bruggmann R."/>
        </authorList>
    </citation>
    <scope>NUCLEOTIDE SEQUENCE [LARGE SCALE GENOMIC DNA]</scope>
    <source>
        <strain evidence="1 2">FAM18157</strain>
    </source>
</reference>
<evidence type="ECO:0000313" key="2">
    <source>
        <dbReference type="Proteomes" id="UP000284716"/>
    </source>
</evidence>
<accession>A0A422M3P1</accession>
<dbReference type="AlphaFoldDB" id="A0A422M3P1"/>
<evidence type="ECO:0008006" key="3">
    <source>
        <dbReference type="Google" id="ProtNLM"/>
    </source>
</evidence>
<dbReference type="RefSeq" id="WP_123031886.1">
    <property type="nucleotide sequence ID" value="NZ_LKFS01000048.1"/>
</dbReference>
<proteinExistence type="predicted"/>
<organism evidence="1 2">
    <name type="scientific">Lacticaseibacillus paracasei</name>
    <name type="common">Lactobacillus paracasei</name>
    <dbReference type="NCBI Taxonomy" id="1597"/>
    <lineage>
        <taxon>Bacteria</taxon>
        <taxon>Bacillati</taxon>
        <taxon>Bacillota</taxon>
        <taxon>Bacilli</taxon>
        <taxon>Lactobacillales</taxon>
        <taxon>Lactobacillaceae</taxon>
        <taxon>Lacticaseibacillus</taxon>
    </lineage>
</organism>